<name>A0A2I1F2A0_9GLOM</name>
<accession>A0A2I1F2A0</accession>
<dbReference type="Proteomes" id="UP000232688">
    <property type="component" value="Unassembled WGS sequence"/>
</dbReference>
<dbReference type="AlphaFoldDB" id="A0A2I1F2A0"/>
<dbReference type="EMBL" id="LLXH01001397">
    <property type="protein sequence ID" value="PKC59111.1"/>
    <property type="molecule type" value="Genomic_DNA"/>
</dbReference>
<reference evidence="2 3" key="3">
    <citation type="submission" date="2017-10" db="EMBL/GenBank/DDBJ databases">
        <title>Extensive intraspecific genome diversity in a model arbuscular mycorrhizal fungus.</title>
        <authorList>
            <person name="Chen E.C.H."/>
            <person name="Morin E."/>
            <person name="Baudet D."/>
            <person name="Noel J."/>
            <person name="Ndikumana S."/>
            <person name="Charron P."/>
            <person name="St-Onge C."/>
            <person name="Giorgi J."/>
            <person name="Grigoriev I.V."/>
            <person name="Roux C."/>
            <person name="Martin F.M."/>
            <person name="Corradi N."/>
        </authorList>
    </citation>
    <scope>NUCLEOTIDE SEQUENCE [LARGE SCALE GENOMIC DNA]</scope>
    <source>
        <strain evidence="2 3">A1</strain>
    </source>
</reference>
<evidence type="ECO:0000313" key="3">
    <source>
        <dbReference type="Proteomes" id="UP000232688"/>
    </source>
</evidence>
<sequence length="155" mass="17754">MGGPIKHPKNVLRHKGIIKLADFGCSCLKESDNNTGAHGVTPYMDPRFFENQSYPWEYYSSRKTPFKYKTGDDCALRLRILSSLSEEPMPNTETRMLYSSNCIRVKCWEQNQIIDRISIKLNLIIPENKNVSSFALKESGNADDDLYLLDRTGLE</sequence>
<organism evidence="2 3">
    <name type="scientific">Rhizophagus irregularis</name>
    <dbReference type="NCBI Taxonomy" id="588596"/>
    <lineage>
        <taxon>Eukaryota</taxon>
        <taxon>Fungi</taxon>
        <taxon>Fungi incertae sedis</taxon>
        <taxon>Mucoromycota</taxon>
        <taxon>Glomeromycotina</taxon>
        <taxon>Glomeromycetes</taxon>
        <taxon>Glomerales</taxon>
        <taxon>Glomeraceae</taxon>
        <taxon>Rhizophagus</taxon>
    </lineage>
</organism>
<reference evidence="2 3" key="4">
    <citation type="submission" date="2017-10" db="EMBL/GenBank/DDBJ databases">
        <title>Genome analyses suggest a sexual origin of heterokaryosis in a supposedly ancient asexual fungus.</title>
        <authorList>
            <person name="Corradi N."/>
            <person name="Sedzielewska K."/>
            <person name="Noel J."/>
            <person name="Charron P."/>
            <person name="Farinelli L."/>
            <person name="Marton T."/>
            <person name="Kruger M."/>
            <person name="Pelin A."/>
            <person name="Brachmann A."/>
            <person name="Corradi N."/>
        </authorList>
    </citation>
    <scope>NUCLEOTIDE SEQUENCE [LARGE SCALE GENOMIC DNA]</scope>
    <source>
        <strain evidence="2 3">A1</strain>
    </source>
</reference>
<dbReference type="VEuPathDB" id="FungiDB:RhiirFUN_025909"/>
<dbReference type="InterPro" id="IPR011009">
    <property type="entry name" value="Kinase-like_dom_sf"/>
</dbReference>
<dbReference type="SUPFAM" id="SSF56112">
    <property type="entry name" value="Protein kinase-like (PK-like)"/>
    <property type="match status" value="1"/>
</dbReference>
<evidence type="ECO:0000313" key="1">
    <source>
        <dbReference type="EMBL" id="PKC03023.1"/>
    </source>
</evidence>
<dbReference type="EMBL" id="LLXJ01001265">
    <property type="protein sequence ID" value="PKC03023.1"/>
    <property type="molecule type" value="Genomic_DNA"/>
</dbReference>
<proteinExistence type="predicted"/>
<evidence type="ECO:0000313" key="2">
    <source>
        <dbReference type="EMBL" id="PKC59111.1"/>
    </source>
</evidence>
<dbReference type="OrthoDB" id="203401at2759"/>
<dbReference type="Gene3D" id="1.10.510.10">
    <property type="entry name" value="Transferase(Phosphotransferase) domain 1"/>
    <property type="match status" value="1"/>
</dbReference>
<evidence type="ECO:0000313" key="4">
    <source>
        <dbReference type="Proteomes" id="UP000232722"/>
    </source>
</evidence>
<comment type="caution">
    <text evidence="2">The sequence shown here is derived from an EMBL/GenBank/DDBJ whole genome shotgun (WGS) entry which is preliminary data.</text>
</comment>
<evidence type="ECO:0008006" key="5">
    <source>
        <dbReference type="Google" id="ProtNLM"/>
    </source>
</evidence>
<reference evidence="1 4" key="2">
    <citation type="submission" date="2017-09" db="EMBL/GenBank/DDBJ databases">
        <title>Extensive intraspecific genome diversity in a model arbuscular mycorrhizal fungus.</title>
        <authorList>
            <person name="Chen E.C."/>
            <person name="Morin E."/>
            <person name="Beaudet D."/>
            <person name="Noel J."/>
            <person name="Ndikumana S."/>
            <person name="Charron P."/>
            <person name="St-Onge C."/>
            <person name="Giorgi J."/>
            <person name="Grigoriev I.V."/>
            <person name="Roux C."/>
            <person name="Martin F.M."/>
            <person name="Corradi N."/>
        </authorList>
    </citation>
    <scope>NUCLEOTIDE SEQUENCE [LARGE SCALE GENOMIC DNA]</scope>
    <source>
        <strain evidence="1 4">A5</strain>
    </source>
</reference>
<dbReference type="Proteomes" id="UP000232722">
    <property type="component" value="Unassembled WGS sequence"/>
</dbReference>
<protein>
    <recommendedName>
        <fullName evidence="5">Protein kinase domain-containing protein</fullName>
    </recommendedName>
</protein>
<reference evidence="1 4" key="1">
    <citation type="submission" date="2016-04" db="EMBL/GenBank/DDBJ databases">
        <title>Genome analyses suggest a sexual origin of heterokaryosis in a supposedly ancient asexual fungus.</title>
        <authorList>
            <person name="Ropars J."/>
            <person name="Sedzielewska K."/>
            <person name="Noel J."/>
            <person name="Charron P."/>
            <person name="Farinelli L."/>
            <person name="Marton T."/>
            <person name="Kruger M."/>
            <person name="Pelin A."/>
            <person name="Brachmann A."/>
            <person name="Corradi N."/>
        </authorList>
    </citation>
    <scope>NUCLEOTIDE SEQUENCE [LARGE SCALE GENOMIC DNA]</scope>
    <source>
        <strain evidence="1 4">A5</strain>
    </source>
</reference>
<gene>
    <name evidence="2" type="ORF">RhiirA1_469921</name>
    <name evidence="1" type="ORF">RhiirA5_424371</name>
</gene>
<dbReference type="VEuPathDB" id="FungiDB:RhiirA1_469921"/>